<evidence type="ECO:0000313" key="2">
    <source>
        <dbReference type="EMBL" id="SEM00588.1"/>
    </source>
</evidence>
<evidence type="ECO:0000313" key="3">
    <source>
        <dbReference type="Proteomes" id="UP000198984"/>
    </source>
</evidence>
<dbReference type="EMBL" id="FOBB01000003">
    <property type="protein sequence ID" value="SEM00588.1"/>
    <property type="molecule type" value="Genomic_DNA"/>
</dbReference>
<protein>
    <submittedName>
        <fullName evidence="2">Uncharacterized protein</fullName>
    </submittedName>
</protein>
<sequence>MSYDDGYQQGYYDGKSAKRTAENTSAFINMLFAFLLLFLQFLYYCIIFSGSLILSHLLLKSLGVTDKTGTWEYLLYLFGVGYIMVCLIFFIKGIMIQYRIAQNKIWIPLFILCLSVVCLIPIVLFRLLIYDWFFRSYDLKSASPLLWPTIVSWLLATILGAIVYRKYRLTEDYVINLAAWSYILGIKAGRKLNK</sequence>
<keyword evidence="1" id="KW-1133">Transmembrane helix</keyword>
<feature type="transmembrane region" description="Helical" evidence="1">
    <location>
        <begin position="26"/>
        <end position="53"/>
    </location>
</feature>
<feature type="transmembrane region" description="Helical" evidence="1">
    <location>
        <begin position="105"/>
        <end position="125"/>
    </location>
</feature>
<dbReference type="Proteomes" id="UP000198984">
    <property type="component" value="Unassembled WGS sequence"/>
</dbReference>
<keyword evidence="1" id="KW-0472">Membrane</keyword>
<proteinExistence type="predicted"/>
<feature type="transmembrane region" description="Helical" evidence="1">
    <location>
        <begin position="145"/>
        <end position="164"/>
    </location>
</feature>
<gene>
    <name evidence="2" type="ORF">SAMN04488505_103112</name>
</gene>
<organism evidence="2 3">
    <name type="scientific">Chitinophaga rupis</name>
    <dbReference type="NCBI Taxonomy" id="573321"/>
    <lineage>
        <taxon>Bacteria</taxon>
        <taxon>Pseudomonadati</taxon>
        <taxon>Bacteroidota</taxon>
        <taxon>Chitinophagia</taxon>
        <taxon>Chitinophagales</taxon>
        <taxon>Chitinophagaceae</taxon>
        <taxon>Chitinophaga</taxon>
    </lineage>
</organism>
<reference evidence="2 3" key="1">
    <citation type="submission" date="2016-10" db="EMBL/GenBank/DDBJ databases">
        <authorList>
            <person name="de Groot N.N."/>
        </authorList>
    </citation>
    <scope>NUCLEOTIDE SEQUENCE [LARGE SCALE GENOMIC DNA]</scope>
    <source>
        <strain evidence="2 3">DSM 21039</strain>
    </source>
</reference>
<dbReference type="RefSeq" id="WP_089912315.1">
    <property type="nucleotide sequence ID" value="NZ_FOBB01000003.1"/>
</dbReference>
<accession>A0A1H7UVC0</accession>
<name>A0A1H7UVC0_9BACT</name>
<dbReference type="OrthoDB" id="1260072at2"/>
<keyword evidence="1" id="KW-0812">Transmembrane</keyword>
<feature type="transmembrane region" description="Helical" evidence="1">
    <location>
        <begin position="73"/>
        <end position="93"/>
    </location>
</feature>
<dbReference type="AlphaFoldDB" id="A0A1H7UVC0"/>
<keyword evidence="3" id="KW-1185">Reference proteome</keyword>
<evidence type="ECO:0000256" key="1">
    <source>
        <dbReference type="SAM" id="Phobius"/>
    </source>
</evidence>